<dbReference type="Proteomes" id="UP001177021">
    <property type="component" value="Unassembled WGS sequence"/>
</dbReference>
<reference evidence="1" key="1">
    <citation type="submission" date="2023-10" db="EMBL/GenBank/DDBJ databases">
        <authorList>
            <person name="Rodriguez Cubillos JULIANA M."/>
            <person name="De Vega J."/>
        </authorList>
    </citation>
    <scope>NUCLEOTIDE SEQUENCE</scope>
</reference>
<name>A0ACB0J080_TRIPR</name>
<keyword evidence="2" id="KW-1185">Reference proteome</keyword>
<evidence type="ECO:0000313" key="2">
    <source>
        <dbReference type="Proteomes" id="UP001177021"/>
    </source>
</evidence>
<gene>
    <name evidence="1" type="ORF">MILVUS5_LOCUS8065</name>
</gene>
<organism evidence="1 2">
    <name type="scientific">Trifolium pratense</name>
    <name type="common">Red clover</name>
    <dbReference type="NCBI Taxonomy" id="57577"/>
    <lineage>
        <taxon>Eukaryota</taxon>
        <taxon>Viridiplantae</taxon>
        <taxon>Streptophyta</taxon>
        <taxon>Embryophyta</taxon>
        <taxon>Tracheophyta</taxon>
        <taxon>Spermatophyta</taxon>
        <taxon>Magnoliopsida</taxon>
        <taxon>eudicotyledons</taxon>
        <taxon>Gunneridae</taxon>
        <taxon>Pentapetalae</taxon>
        <taxon>rosids</taxon>
        <taxon>fabids</taxon>
        <taxon>Fabales</taxon>
        <taxon>Fabaceae</taxon>
        <taxon>Papilionoideae</taxon>
        <taxon>50 kb inversion clade</taxon>
        <taxon>NPAAA clade</taxon>
        <taxon>Hologalegina</taxon>
        <taxon>IRL clade</taxon>
        <taxon>Trifolieae</taxon>
        <taxon>Trifolium</taxon>
    </lineage>
</organism>
<sequence>MSCNKLISFTFKQLSKRRFHGTAQTSSRYWRGLVEKELNSGNIEEKNESVCIYKVPPNMLNVEPKAYIPNNISIGPYHYGSQHLQEMEILKNKFFHRLFDPNGANGTKLEEACKFLEKEEINARSCYKGDIKLSSDEFLKMMLVDGSFIIQLLRDLSDNNFKHVPSLSRWMLPTIRRELIMLENQLPMFVLTKLFELTDKTNSPQPQMSFYNLAFKFFYQLLQSESRKTPECQTAYKFKIEHVLDLLRYNIRPKLIGEEPRGSQSQMIHSITELKEGGVKIIACEERELLDISFGKKWGIMIKELSMPPVYIGDHRGTVFRNMVAFEKCHKRCNPDMTTYMFFLNRLINSAEDVSVLHYKGIIHHSLGNDEHVADLINNIAKDIVPDMNESYLYKVVNEANEYLGCWRARFRASLVHNYLTSWAVGLSTVGALLVLYFTFIQAICGFADAYAKLEKAKFSTVIRGLLIVPFQYPPHSAVFHDDSKEPDHGSK</sequence>
<proteinExistence type="predicted"/>
<protein>
    <submittedName>
        <fullName evidence="1">Uncharacterized protein</fullName>
    </submittedName>
</protein>
<dbReference type="EMBL" id="CASHSV030000013">
    <property type="protein sequence ID" value="CAJ2637755.1"/>
    <property type="molecule type" value="Genomic_DNA"/>
</dbReference>
<evidence type="ECO:0000313" key="1">
    <source>
        <dbReference type="EMBL" id="CAJ2637755.1"/>
    </source>
</evidence>
<comment type="caution">
    <text evidence="1">The sequence shown here is derived from an EMBL/GenBank/DDBJ whole genome shotgun (WGS) entry which is preliminary data.</text>
</comment>
<accession>A0ACB0J080</accession>